<protein>
    <submittedName>
        <fullName evidence="1">Uncharacterized protein</fullName>
    </submittedName>
</protein>
<name>A0A494WRA6_9FIRM</name>
<keyword evidence="2" id="KW-1185">Reference proteome</keyword>
<comment type="caution">
    <text evidence="1">The sequence shown here is derived from an EMBL/GenBank/DDBJ whole genome shotgun (WGS) entry which is preliminary data.</text>
</comment>
<accession>A0A494WRA6</accession>
<dbReference type="EMBL" id="RBWE01000001">
    <property type="protein sequence ID" value="RKO65738.1"/>
    <property type="molecule type" value="Genomic_DNA"/>
</dbReference>
<evidence type="ECO:0000313" key="2">
    <source>
        <dbReference type="Proteomes" id="UP000271256"/>
    </source>
</evidence>
<sequence length="84" mass="9443">MMDGRTIQKINDIRKGVELIAEGVNSYNNITRKELKAAFGEVHSTLLNWIAYAALEAVADRCEFDDRFYPVIKDAARLVKKAVG</sequence>
<dbReference type="Proteomes" id="UP000271256">
    <property type="component" value="Unassembled WGS sequence"/>
</dbReference>
<organism evidence="1 2">
    <name type="scientific">Desulfofundulus salinus</name>
    <dbReference type="NCBI Taxonomy" id="2419843"/>
    <lineage>
        <taxon>Bacteria</taxon>
        <taxon>Bacillati</taxon>
        <taxon>Bacillota</taxon>
        <taxon>Clostridia</taxon>
        <taxon>Eubacteriales</taxon>
        <taxon>Peptococcaceae</taxon>
        <taxon>Desulfofundulus</taxon>
    </lineage>
</organism>
<dbReference type="AlphaFoldDB" id="A0A494WRA6"/>
<dbReference type="OrthoDB" id="9935335at2"/>
<proteinExistence type="predicted"/>
<dbReference type="RefSeq" id="WP_121450210.1">
    <property type="nucleotide sequence ID" value="NZ_RBWE01000001.1"/>
</dbReference>
<gene>
    <name evidence="1" type="ORF">D7024_01315</name>
</gene>
<evidence type="ECO:0000313" key="1">
    <source>
        <dbReference type="EMBL" id="RKO65738.1"/>
    </source>
</evidence>
<reference evidence="1 2" key="1">
    <citation type="submission" date="2018-10" db="EMBL/GenBank/DDBJ databases">
        <authorList>
            <person name="Grouzdev D.S."/>
            <person name="Krutkina M.S."/>
            <person name="Tourova T.P."/>
            <person name="Nazina T.N."/>
        </authorList>
    </citation>
    <scope>NUCLEOTIDE SEQUENCE [LARGE SCALE GENOMIC DNA]</scope>
    <source>
        <strain evidence="1 2">435</strain>
    </source>
</reference>